<sequence length="72" mass="8111">MFRVTLFHALRIDVDGSDMNETINHNTKILIPIMPKGCKLGANYQSPYVVPGRDSAEVQRASCRIYNATMKL</sequence>
<organism evidence="3 4">
    <name type="scientific">Canavalia gladiata</name>
    <name type="common">Sword bean</name>
    <name type="synonym">Dolichos gladiatus</name>
    <dbReference type="NCBI Taxonomy" id="3824"/>
    <lineage>
        <taxon>Eukaryota</taxon>
        <taxon>Viridiplantae</taxon>
        <taxon>Streptophyta</taxon>
        <taxon>Embryophyta</taxon>
        <taxon>Tracheophyta</taxon>
        <taxon>Spermatophyta</taxon>
        <taxon>Magnoliopsida</taxon>
        <taxon>eudicotyledons</taxon>
        <taxon>Gunneridae</taxon>
        <taxon>Pentapetalae</taxon>
        <taxon>rosids</taxon>
        <taxon>fabids</taxon>
        <taxon>Fabales</taxon>
        <taxon>Fabaceae</taxon>
        <taxon>Papilionoideae</taxon>
        <taxon>50 kb inversion clade</taxon>
        <taxon>NPAAA clade</taxon>
        <taxon>indigoferoid/millettioid clade</taxon>
        <taxon>Phaseoleae</taxon>
        <taxon>Canavalia</taxon>
    </lineage>
</organism>
<protein>
    <submittedName>
        <fullName evidence="3">Uncharacterized protein</fullName>
    </submittedName>
</protein>
<evidence type="ECO:0000256" key="2">
    <source>
        <dbReference type="ARBA" id="ARBA00023134"/>
    </source>
</evidence>
<dbReference type="InterPro" id="IPR002452">
    <property type="entry name" value="Alpha_tubulin"/>
</dbReference>
<dbReference type="GO" id="GO:0007017">
    <property type="term" value="P:microtubule-based process"/>
    <property type="evidence" value="ECO:0007669"/>
    <property type="project" value="InterPro"/>
</dbReference>
<dbReference type="SUPFAM" id="SSF55307">
    <property type="entry name" value="Tubulin C-terminal domain-like"/>
    <property type="match status" value="1"/>
</dbReference>
<keyword evidence="1" id="KW-0547">Nucleotide-binding</keyword>
<dbReference type="GO" id="GO:0005200">
    <property type="term" value="F:structural constituent of cytoskeleton"/>
    <property type="evidence" value="ECO:0007669"/>
    <property type="project" value="InterPro"/>
</dbReference>
<comment type="caution">
    <text evidence="3">The sequence shown here is derived from an EMBL/GenBank/DDBJ whole genome shotgun (WGS) entry which is preliminary data.</text>
</comment>
<gene>
    <name evidence="3" type="ORF">VNO77_03207</name>
</gene>
<evidence type="ECO:0000256" key="1">
    <source>
        <dbReference type="ARBA" id="ARBA00022741"/>
    </source>
</evidence>
<dbReference type="InterPro" id="IPR008280">
    <property type="entry name" value="Tub_FtsZ_C"/>
</dbReference>
<dbReference type="EMBL" id="JAYMYQ010000001">
    <property type="protein sequence ID" value="KAK7361161.1"/>
    <property type="molecule type" value="Genomic_DNA"/>
</dbReference>
<dbReference type="GO" id="GO:0005525">
    <property type="term" value="F:GTP binding"/>
    <property type="evidence" value="ECO:0007669"/>
    <property type="project" value="UniProtKB-KW"/>
</dbReference>
<accession>A0AAN9R6P4</accession>
<reference evidence="3 4" key="1">
    <citation type="submission" date="2024-01" db="EMBL/GenBank/DDBJ databases">
        <title>The genomes of 5 underutilized Papilionoideae crops provide insights into root nodulation and disease resistanc.</title>
        <authorList>
            <person name="Jiang F."/>
        </authorList>
    </citation>
    <scope>NUCLEOTIDE SEQUENCE [LARGE SCALE GENOMIC DNA]</scope>
    <source>
        <strain evidence="3">LVBAO_FW01</strain>
        <tissue evidence="3">Leaves</tissue>
    </source>
</reference>
<dbReference type="InterPro" id="IPR037103">
    <property type="entry name" value="Tubulin/FtsZ-like_C"/>
</dbReference>
<keyword evidence="2" id="KW-0342">GTP-binding</keyword>
<dbReference type="PRINTS" id="PR01162">
    <property type="entry name" value="ALPHATUBULIN"/>
</dbReference>
<evidence type="ECO:0000313" key="4">
    <source>
        <dbReference type="Proteomes" id="UP001367508"/>
    </source>
</evidence>
<dbReference type="Gene3D" id="3.30.1330.20">
    <property type="entry name" value="Tubulin/FtsZ, C-terminal domain"/>
    <property type="match status" value="1"/>
</dbReference>
<dbReference type="Proteomes" id="UP001367508">
    <property type="component" value="Unassembled WGS sequence"/>
</dbReference>
<dbReference type="GO" id="GO:0005874">
    <property type="term" value="C:microtubule"/>
    <property type="evidence" value="ECO:0007669"/>
    <property type="project" value="InterPro"/>
</dbReference>
<keyword evidence="4" id="KW-1185">Reference proteome</keyword>
<dbReference type="AlphaFoldDB" id="A0AAN9R6P4"/>
<proteinExistence type="predicted"/>
<name>A0AAN9R6P4_CANGL</name>
<evidence type="ECO:0000313" key="3">
    <source>
        <dbReference type="EMBL" id="KAK7361161.1"/>
    </source>
</evidence>